<keyword evidence="22" id="KW-1185">Reference proteome</keyword>
<keyword evidence="8" id="KW-0106">Calcium</keyword>
<name>A0A7J6EL12_CANSA</name>
<evidence type="ECO:0000256" key="9">
    <source>
        <dbReference type="ARBA" id="ARBA00022989"/>
    </source>
</evidence>
<dbReference type="Proteomes" id="UP000583929">
    <property type="component" value="Unassembled WGS sequence"/>
</dbReference>
<feature type="transmembrane region" description="Helical" evidence="18">
    <location>
        <begin position="231"/>
        <end position="252"/>
    </location>
</feature>
<evidence type="ECO:0000256" key="15">
    <source>
        <dbReference type="PROSITE-ProRule" id="PRU00205"/>
    </source>
</evidence>
<dbReference type="GO" id="GO:0036444">
    <property type="term" value="P:calcium import into the mitochondrion"/>
    <property type="evidence" value="ECO:0007669"/>
    <property type="project" value="TreeGrafter"/>
</dbReference>
<comment type="subcellular location">
    <subcellularLocation>
        <location evidence="1">Mitochondrion inner membrane</location>
        <topology evidence="1">Multi-pass membrane protein</topology>
    </subcellularLocation>
</comment>
<comment type="similarity">
    <text evidence="2">Belongs to the MCU (TC 1.A.77) family.</text>
</comment>
<feature type="transmembrane region" description="Helical" evidence="18">
    <location>
        <begin position="305"/>
        <end position="323"/>
    </location>
</feature>
<dbReference type="GO" id="GO:0005262">
    <property type="term" value="F:calcium channel activity"/>
    <property type="evidence" value="ECO:0007669"/>
    <property type="project" value="UniProtKB-KW"/>
</dbReference>
<dbReference type="InterPro" id="IPR006769">
    <property type="entry name" value="MCU_C"/>
</dbReference>
<feature type="transmembrane region" description="Helical" evidence="18">
    <location>
        <begin position="725"/>
        <end position="744"/>
    </location>
</feature>
<evidence type="ECO:0000256" key="1">
    <source>
        <dbReference type="ARBA" id="ARBA00004448"/>
    </source>
</evidence>
<keyword evidence="9 18" id="KW-1133">Transmembrane helix</keyword>
<evidence type="ECO:0000256" key="5">
    <source>
        <dbReference type="ARBA" id="ARBA00022673"/>
    </source>
</evidence>
<dbReference type="SMART" id="SM00116">
    <property type="entry name" value="CBS"/>
    <property type="match status" value="2"/>
</dbReference>
<dbReference type="PANTHER" id="PTHR13462:SF10">
    <property type="entry name" value="CALCIUM UNIPORTER PROTEIN, MITOCHONDRIAL"/>
    <property type="match status" value="1"/>
</dbReference>
<evidence type="ECO:0000256" key="2">
    <source>
        <dbReference type="ARBA" id="ARBA00005653"/>
    </source>
</evidence>
<feature type="transmembrane region" description="Helical" evidence="18">
    <location>
        <begin position="379"/>
        <end position="405"/>
    </location>
</feature>
<dbReference type="Pfam" id="PF00571">
    <property type="entry name" value="CBS"/>
    <property type="match status" value="2"/>
</dbReference>
<keyword evidence="4" id="KW-0109">Calcium transport</keyword>
<keyword evidence="5" id="KW-0107">Calcium channel</keyword>
<keyword evidence="3" id="KW-0813">Transport</keyword>
<reference evidence="21 22" key="1">
    <citation type="journal article" date="2020" name="bioRxiv">
        <title>Sequence and annotation of 42 cannabis genomes reveals extensive copy number variation in cannabinoid synthesis and pathogen resistance genes.</title>
        <authorList>
            <person name="Mckernan K.J."/>
            <person name="Helbert Y."/>
            <person name="Kane L.T."/>
            <person name="Ebling H."/>
            <person name="Zhang L."/>
            <person name="Liu B."/>
            <person name="Eaton Z."/>
            <person name="Mclaughlin S."/>
            <person name="Kingan S."/>
            <person name="Baybayan P."/>
            <person name="Concepcion G."/>
            <person name="Jordan M."/>
            <person name="Riva A."/>
            <person name="Barbazuk W."/>
            <person name="Harkins T."/>
        </authorList>
    </citation>
    <scope>NUCLEOTIDE SEQUENCE [LARGE SCALE GENOMIC DNA]</scope>
    <source>
        <strain evidence="22">cv. Jamaican Lion 4</strain>
        <tissue evidence="21">Leaf</tissue>
    </source>
</reference>
<proteinExistence type="inferred from homology"/>
<protein>
    <recommendedName>
        <fullName evidence="23">Calcium uniporter protein</fullName>
    </recommendedName>
</protein>
<dbReference type="GO" id="GO:0051560">
    <property type="term" value="P:mitochondrial calcium ion homeostasis"/>
    <property type="evidence" value="ECO:0007669"/>
    <property type="project" value="InterPro"/>
</dbReference>
<comment type="caution">
    <text evidence="21">The sequence shown here is derived from an EMBL/GenBank/DDBJ whole genome shotgun (WGS) entry which is preliminary data.</text>
</comment>
<evidence type="ECO:0000313" key="22">
    <source>
        <dbReference type="Proteomes" id="UP000583929"/>
    </source>
</evidence>
<dbReference type="InterPro" id="IPR044725">
    <property type="entry name" value="CBSX3_CBS_dom"/>
</dbReference>
<evidence type="ECO:0000256" key="10">
    <source>
        <dbReference type="ARBA" id="ARBA00023065"/>
    </source>
</evidence>
<dbReference type="InterPro" id="IPR000644">
    <property type="entry name" value="CBS_dom"/>
</dbReference>
<dbReference type="Pfam" id="PF04678">
    <property type="entry name" value="MCU"/>
    <property type="match status" value="1"/>
</dbReference>
<feature type="transmembrane region" description="Helical" evidence="18">
    <location>
        <begin position="448"/>
        <end position="469"/>
    </location>
</feature>
<dbReference type="InterPro" id="IPR006634">
    <property type="entry name" value="TLC-dom"/>
</dbReference>
<sequence>MQGVIRGFFSNGNVVKNAVLQRISLVNPVLQPAILSRFQGTTTARIEEHGFESTTISDIMKSKGKGADGSWLWCTTDDTVYEAVKSMTQHNVGALVVVKPGEEKSIAGIITERDYLRKIIVQGRSSKSTKVGDIMTEENKLITVNPSTKVLRAMQLMTGTFVLDLEFLNSYNRIRHIPVIDDKGMIGMVSIGDVVRAVVSEHRQELDRLNAFIQGAIEYLRGNLVNFGSEIYKSCGMVGFSLPFGIASVAGYETSSREFQYLASVLSGIVLCAIVYWLTGAISSLCFKSYRNLSGAQKLEWNNRGFSTVHAIVVAFASFYLLVLSDLFREDSVDGLIIDRNSTLSNTVLGVSIGYFLTDLAMIFWLYPALGGFEYVIHHGLSMFSIILALLSGQAQIYILMVLFSESTTPFVNLRWYLDIAGQKNSSLYICNGIALFVGWLVKTVFPLGFYSLLSVPPVLGIMNLFWFWKISKGLVKTLTKTTQGTDVQSHHEQREMWRRKWWSYGGSLLLKQTQKSFVVSHGLQRTKTPSLLPPSSSTLFGRVRAFVTQDYVISKNLCFLPLLSIGSARAFSSSIDPSTSNGNGKRRKNSDDDEEENGESDPISFSEAKKLMRLVNVEALKARLGSEGKEVISYCELLEACESIGVARTSDEAAAFARILDEAGVILLFRDKVYLHPDKVVDLVRRAVPIALTPDDDPLRDELRALHEKKEEIDVLAHKHVRRILWTGLVLATLQVVIFFRLTFWEFSWDVMEPIAFFSTTTGLVIGYAYFMITSRDPTYQDLMKRLFLSRQRKLIKKHNFDSERFKELERKCRTRLDATASIKKRVGLELDLDDAMHKD</sequence>
<dbReference type="GO" id="GO:0015292">
    <property type="term" value="F:uniporter activity"/>
    <property type="evidence" value="ECO:0007669"/>
    <property type="project" value="TreeGrafter"/>
</dbReference>
<evidence type="ECO:0000256" key="18">
    <source>
        <dbReference type="SAM" id="Phobius"/>
    </source>
</evidence>
<dbReference type="AlphaFoldDB" id="A0A7J6EL12"/>
<comment type="catalytic activity">
    <reaction evidence="14">
        <text>Ca(2+)(in) = Ca(2+)(out)</text>
        <dbReference type="Rhea" id="RHEA:29671"/>
        <dbReference type="ChEBI" id="CHEBI:29108"/>
    </reaction>
</comment>
<dbReference type="Pfam" id="PF03798">
    <property type="entry name" value="TRAM_LAG1_CLN8"/>
    <property type="match status" value="1"/>
</dbReference>
<keyword evidence="12 15" id="KW-0472">Membrane</keyword>
<evidence type="ECO:0000256" key="13">
    <source>
        <dbReference type="ARBA" id="ARBA00023303"/>
    </source>
</evidence>
<organism evidence="21 22">
    <name type="scientific">Cannabis sativa</name>
    <name type="common">Hemp</name>
    <name type="synonym">Marijuana</name>
    <dbReference type="NCBI Taxonomy" id="3483"/>
    <lineage>
        <taxon>Eukaryota</taxon>
        <taxon>Viridiplantae</taxon>
        <taxon>Streptophyta</taxon>
        <taxon>Embryophyta</taxon>
        <taxon>Tracheophyta</taxon>
        <taxon>Spermatophyta</taxon>
        <taxon>Magnoliopsida</taxon>
        <taxon>eudicotyledons</taxon>
        <taxon>Gunneridae</taxon>
        <taxon>Pentapetalae</taxon>
        <taxon>rosids</taxon>
        <taxon>fabids</taxon>
        <taxon>Rosales</taxon>
        <taxon>Cannabaceae</taxon>
        <taxon>Cannabis</taxon>
    </lineage>
</organism>
<accession>A0A7J6EL12</accession>
<evidence type="ECO:0000313" key="21">
    <source>
        <dbReference type="EMBL" id="KAF4359064.1"/>
    </source>
</evidence>
<keyword evidence="10" id="KW-0406">Ion transport</keyword>
<evidence type="ECO:0000259" key="20">
    <source>
        <dbReference type="PROSITE" id="PS51371"/>
    </source>
</evidence>
<evidence type="ECO:0000256" key="14">
    <source>
        <dbReference type="ARBA" id="ARBA00036634"/>
    </source>
</evidence>
<keyword evidence="6 15" id="KW-0812">Transmembrane</keyword>
<dbReference type="SUPFAM" id="SSF54631">
    <property type="entry name" value="CBS-domain pair"/>
    <property type="match status" value="1"/>
</dbReference>
<keyword evidence="16" id="KW-0129">CBS domain</keyword>
<gene>
    <name evidence="21" type="ORF">G4B88_020608</name>
</gene>
<dbReference type="PROSITE" id="PS50922">
    <property type="entry name" value="TLC"/>
    <property type="match status" value="1"/>
</dbReference>
<dbReference type="InterPro" id="IPR046342">
    <property type="entry name" value="CBS_dom_sf"/>
</dbReference>
<evidence type="ECO:0000256" key="16">
    <source>
        <dbReference type="PROSITE-ProRule" id="PRU00703"/>
    </source>
</evidence>
<dbReference type="Gene3D" id="3.10.580.10">
    <property type="entry name" value="CBS-domain"/>
    <property type="match status" value="1"/>
</dbReference>
<feature type="domain" description="CBS" evidence="20">
    <location>
        <begin position="60"/>
        <end position="126"/>
    </location>
</feature>
<dbReference type="CDD" id="cd04623">
    <property type="entry name" value="CBS_pair_bac_euk"/>
    <property type="match status" value="1"/>
</dbReference>
<dbReference type="EMBL" id="JAATIQ010000370">
    <property type="protein sequence ID" value="KAF4359064.1"/>
    <property type="molecule type" value="Genomic_DNA"/>
</dbReference>
<evidence type="ECO:0000256" key="11">
    <source>
        <dbReference type="ARBA" id="ARBA00023128"/>
    </source>
</evidence>
<feature type="transmembrane region" description="Helical" evidence="18">
    <location>
        <begin position="756"/>
        <end position="774"/>
    </location>
</feature>
<evidence type="ECO:0000256" key="4">
    <source>
        <dbReference type="ARBA" id="ARBA00022568"/>
    </source>
</evidence>
<feature type="transmembrane region" description="Helical" evidence="18">
    <location>
        <begin position="344"/>
        <end position="367"/>
    </location>
</feature>
<keyword evidence="7" id="KW-0999">Mitochondrion inner membrane</keyword>
<feature type="region of interest" description="Disordered" evidence="17">
    <location>
        <begin position="575"/>
        <end position="603"/>
    </location>
</feature>
<dbReference type="InterPro" id="IPR039055">
    <property type="entry name" value="MCU_fam"/>
</dbReference>
<evidence type="ECO:0008006" key="23">
    <source>
        <dbReference type="Google" id="ProtNLM"/>
    </source>
</evidence>
<evidence type="ECO:0000256" key="6">
    <source>
        <dbReference type="ARBA" id="ARBA00022692"/>
    </source>
</evidence>
<feature type="transmembrane region" description="Helical" evidence="18">
    <location>
        <begin position="426"/>
        <end position="442"/>
    </location>
</feature>
<feature type="domain" description="TLC" evidence="19">
    <location>
        <begin position="296"/>
        <end position="480"/>
    </location>
</feature>
<feature type="compositionally biased region" description="Polar residues" evidence="17">
    <location>
        <begin position="575"/>
        <end position="584"/>
    </location>
</feature>
<keyword evidence="13" id="KW-0407">Ion channel</keyword>
<evidence type="ECO:0000256" key="8">
    <source>
        <dbReference type="ARBA" id="ARBA00022837"/>
    </source>
</evidence>
<feature type="transmembrane region" description="Helical" evidence="18">
    <location>
        <begin position="259"/>
        <end position="285"/>
    </location>
</feature>
<dbReference type="PROSITE" id="PS51371">
    <property type="entry name" value="CBS"/>
    <property type="match status" value="2"/>
</dbReference>
<dbReference type="GO" id="GO:1990246">
    <property type="term" value="C:uniplex complex"/>
    <property type="evidence" value="ECO:0007669"/>
    <property type="project" value="TreeGrafter"/>
</dbReference>
<feature type="domain" description="CBS" evidence="20">
    <location>
        <begin position="135"/>
        <end position="205"/>
    </location>
</feature>
<dbReference type="SMART" id="SM00724">
    <property type="entry name" value="TLC"/>
    <property type="match status" value="1"/>
</dbReference>
<evidence type="ECO:0000256" key="3">
    <source>
        <dbReference type="ARBA" id="ARBA00022448"/>
    </source>
</evidence>
<evidence type="ECO:0000256" key="7">
    <source>
        <dbReference type="ARBA" id="ARBA00022792"/>
    </source>
</evidence>
<keyword evidence="11" id="KW-0496">Mitochondrion</keyword>
<evidence type="ECO:0000259" key="19">
    <source>
        <dbReference type="PROSITE" id="PS50922"/>
    </source>
</evidence>
<dbReference type="PANTHER" id="PTHR13462">
    <property type="entry name" value="CALCIUM UNIPORTER PROTEIN, MITOCHONDRIAL"/>
    <property type="match status" value="1"/>
</dbReference>
<evidence type="ECO:0000256" key="12">
    <source>
        <dbReference type="ARBA" id="ARBA00023136"/>
    </source>
</evidence>
<evidence type="ECO:0000256" key="17">
    <source>
        <dbReference type="SAM" id="MobiDB-lite"/>
    </source>
</evidence>